<sequence>MADAAPPAPPPPPPPQQQPVIANQNFAHDVEVDTDSADSGIGSDIRSIESTSLASSIYGYKYENGRRYHAYRDGAYLMPNDAEEQDRLDLHHHIYRLALNGALHRAPLGPNFRRVLDFGTGTGIWAIDMADEYPEAEVVGVDLSPIQPDWLPTNCKFYVDDIESPWTWSPHEAFDYIHGRGMGGSVASWPELYTSIYENLKPGGWVEMQEYEAWISSDDDPELTKAPNTKLWQELVDEASTKFGKRMNVAREQKRWIEEAGFEDVREDVVKIPIGHWAKNPKLKEVGRYQREHMISCVEAFTLAPLTRILGWRMEEAQVLMAGVRNEFKDPKLHLLTIFHFVYGRKPLV</sequence>
<evidence type="ECO:0000313" key="3">
    <source>
        <dbReference type="Proteomes" id="UP000237631"/>
    </source>
</evidence>
<dbReference type="STRING" id="357750.A0A2S6BRG5"/>
<dbReference type="AlphaFoldDB" id="A0A2S6BRG5"/>
<evidence type="ECO:0008006" key="4">
    <source>
        <dbReference type="Google" id="ProtNLM"/>
    </source>
</evidence>
<evidence type="ECO:0000313" key="2">
    <source>
        <dbReference type="EMBL" id="PPJ50077.1"/>
    </source>
</evidence>
<proteinExistence type="predicted"/>
<reference evidence="3" key="1">
    <citation type="journal article" date="2017" name="bioRxiv">
        <title>Conservation of a gene cluster reveals novel cercosporin biosynthetic mechanisms and extends production to the genus Colletotrichum.</title>
        <authorList>
            <person name="de Jonge R."/>
            <person name="Ebert M.K."/>
            <person name="Huitt-Roehl C.R."/>
            <person name="Pal P."/>
            <person name="Suttle J.C."/>
            <person name="Spanner R.E."/>
            <person name="Neubauer J.D."/>
            <person name="Jurick W.M.II."/>
            <person name="Stott K.A."/>
            <person name="Secor G.A."/>
            <person name="Thomma B.P.H.J."/>
            <person name="Van de Peer Y."/>
            <person name="Townsend C.A."/>
            <person name="Bolton M.D."/>
        </authorList>
    </citation>
    <scope>NUCLEOTIDE SEQUENCE [LARGE SCALE GENOMIC DNA]</scope>
    <source>
        <strain evidence="3">CBS538.71</strain>
    </source>
</reference>
<evidence type="ECO:0000256" key="1">
    <source>
        <dbReference type="SAM" id="MobiDB-lite"/>
    </source>
</evidence>
<dbReference type="GO" id="GO:0008168">
    <property type="term" value="F:methyltransferase activity"/>
    <property type="evidence" value="ECO:0007669"/>
    <property type="project" value="TreeGrafter"/>
</dbReference>
<dbReference type="Gene3D" id="3.40.50.150">
    <property type="entry name" value="Vaccinia Virus protein VP39"/>
    <property type="match status" value="1"/>
</dbReference>
<accession>A0A2S6BRG5</accession>
<dbReference type="CDD" id="cd02440">
    <property type="entry name" value="AdoMet_MTases"/>
    <property type="match status" value="1"/>
</dbReference>
<organism evidence="2 3">
    <name type="scientific">Cercospora berteroae</name>
    <dbReference type="NCBI Taxonomy" id="357750"/>
    <lineage>
        <taxon>Eukaryota</taxon>
        <taxon>Fungi</taxon>
        <taxon>Dikarya</taxon>
        <taxon>Ascomycota</taxon>
        <taxon>Pezizomycotina</taxon>
        <taxon>Dothideomycetes</taxon>
        <taxon>Dothideomycetidae</taxon>
        <taxon>Mycosphaerellales</taxon>
        <taxon>Mycosphaerellaceae</taxon>
        <taxon>Cercospora</taxon>
    </lineage>
</organism>
<gene>
    <name evidence="2" type="ORF">CBER1_05057</name>
</gene>
<dbReference type="SUPFAM" id="SSF53335">
    <property type="entry name" value="S-adenosyl-L-methionine-dependent methyltransferases"/>
    <property type="match status" value="1"/>
</dbReference>
<comment type="caution">
    <text evidence="2">The sequence shown here is derived from an EMBL/GenBank/DDBJ whole genome shotgun (WGS) entry which is preliminary data.</text>
</comment>
<dbReference type="Pfam" id="PF13489">
    <property type="entry name" value="Methyltransf_23"/>
    <property type="match status" value="1"/>
</dbReference>
<dbReference type="PANTHER" id="PTHR43591">
    <property type="entry name" value="METHYLTRANSFERASE"/>
    <property type="match status" value="1"/>
</dbReference>
<keyword evidence="3" id="KW-1185">Reference proteome</keyword>
<dbReference type="OrthoDB" id="2013972at2759"/>
<dbReference type="PANTHER" id="PTHR43591:SF10">
    <property type="entry name" value="ABC TRANSMEMBRANE TYPE-1 DOMAIN-CONTAINING PROTEIN-RELATED"/>
    <property type="match status" value="1"/>
</dbReference>
<feature type="region of interest" description="Disordered" evidence="1">
    <location>
        <begin position="1"/>
        <end position="20"/>
    </location>
</feature>
<dbReference type="InterPro" id="IPR029063">
    <property type="entry name" value="SAM-dependent_MTases_sf"/>
</dbReference>
<protein>
    <recommendedName>
        <fullName evidence="4">Methyltransferase</fullName>
    </recommendedName>
</protein>
<name>A0A2S6BRG5_9PEZI</name>
<dbReference type="Proteomes" id="UP000237631">
    <property type="component" value="Unassembled WGS sequence"/>
</dbReference>
<feature type="compositionally biased region" description="Pro residues" evidence="1">
    <location>
        <begin position="1"/>
        <end position="17"/>
    </location>
</feature>
<dbReference type="EMBL" id="PNEN01001793">
    <property type="protein sequence ID" value="PPJ50077.1"/>
    <property type="molecule type" value="Genomic_DNA"/>
</dbReference>